<dbReference type="AlphaFoldDB" id="A0A8B7BH35"/>
<keyword evidence="2" id="KW-1185">Reference proteome</keyword>
<protein>
    <submittedName>
        <fullName evidence="3">Uncharacterized protein LOC103696631</fullName>
    </submittedName>
</protein>
<proteinExistence type="predicted"/>
<accession>A0A8B7BH35</accession>
<gene>
    <name evidence="3" type="primary">LOC103696631</name>
</gene>
<reference evidence="3" key="2">
    <citation type="submission" date="2025-08" db="UniProtKB">
        <authorList>
            <consortium name="RefSeq"/>
        </authorList>
    </citation>
    <scope>IDENTIFICATION</scope>
    <source>
        <tissue evidence="3">Young leaves</tissue>
    </source>
</reference>
<evidence type="ECO:0000256" key="1">
    <source>
        <dbReference type="SAM" id="Phobius"/>
    </source>
</evidence>
<dbReference type="RefSeq" id="XP_008776541.1">
    <property type="nucleotide sequence ID" value="XM_008778319.4"/>
</dbReference>
<organism evidence="2 3">
    <name type="scientific">Phoenix dactylifera</name>
    <name type="common">Date palm</name>
    <dbReference type="NCBI Taxonomy" id="42345"/>
    <lineage>
        <taxon>Eukaryota</taxon>
        <taxon>Viridiplantae</taxon>
        <taxon>Streptophyta</taxon>
        <taxon>Embryophyta</taxon>
        <taxon>Tracheophyta</taxon>
        <taxon>Spermatophyta</taxon>
        <taxon>Magnoliopsida</taxon>
        <taxon>Liliopsida</taxon>
        <taxon>Arecaceae</taxon>
        <taxon>Coryphoideae</taxon>
        <taxon>Phoeniceae</taxon>
        <taxon>Phoenix</taxon>
    </lineage>
</organism>
<dbReference type="OrthoDB" id="1921102at2759"/>
<keyword evidence="1" id="KW-0812">Transmembrane</keyword>
<evidence type="ECO:0000313" key="2">
    <source>
        <dbReference type="Proteomes" id="UP000228380"/>
    </source>
</evidence>
<keyword evidence="1" id="KW-0472">Membrane</keyword>
<dbReference type="PANTHER" id="PTHR34658:SF2">
    <property type="entry name" value="OS01G0151800 PROTEIN"/>
    <property type="match status" value="1"/>
</dbReference>
<reference evidence="2" key="1">
    <citation type="journal article" date="2019" name="Nat. Commun.">
        <title>Genome-wide association mapping of date palm fruit traits.</title>
        <authorList>
            <person name="Hazzouri K.M."/>
            <person name="Gros-Balthazard M."/>
            <person name="Flowers J.M."/>
            <person name="Copetti D."/>
            <person name="Lemansour A."/>
            <person name="Lebrun M."/>
            <person name="Masmoudi K."/>
            <person name="Ferrand S."/>
            <person name="Dhar M.I."/>
            <person name="Fresquez Z.A."/>
            <person name="Rosas U."/>
            <person name="Zhang J."/>
            <person name="Talag J."/>
            <person name="Lee S."/>
            <person name="Kudrna D."/>
            <person name="Powell R.F."/>
            <person name="Leitch I.J."/>
            <person name="Krueger R.R."/>
            <person name="Wing R.A."/>
            <person name="Amiri K.M.A."/>
            <person name="Purugganan M.D."/>
        </authorList>
    </citation>
    <scope>NUCLEOTIDE SEQUENCE [LARGE SCALE GENOMIC DNA]</scope>
    <source>
        <strain evidence="2">cv. Khalas</strain>
    </source>
</reference>
<dbReference type="KEGG" id="pda:103696631"/>
<evidence type="ECO:0000313" key="3">
    <source>
        <dbReference type="RefSeq" id="XP_008776541.1"/>
    </source>
</evidence>
<dbReference type="GeneID" id="103696631"/>
<name>A0A8B7BH35_PHODC</name>
<feature type="transmembrane region" description="Helical" evidence="1">
    <location>
        <begin position="20"/>
        <end position="41"/>
    </location>
</feature>
<dbReference type="Proteomes" id="UP000228380">
    <property type="component" value="Chromosome 12"/>
</dbReference>
<sequence length="123" mass="13188">MKISLLPAVIREMLLHRRPVLRYAATWTAVLTATVAVTSFAPEIAFVRALSPESGFAQRCRAGAVRVPVEGPAGEVVCVPAQLFGRSKVDLFVPPLFAGLVVWGSALFVRAVGLWESVEEAIG</sequence>
<dbReference type="PANTHER" id="PTHR34658">
    <property type="entry name" value="OS01G0151800 PROTEIN"/>
    <property type="match status" value="1"/>
</dbReference>
<keyword evidence="1" id="KW-1133">Transmembrane helix</keyword>
<feature type="transmembrane region" description="Helical" evidence="1">
    <location>
        <begin position="91"/>
        <end position="109"/>
    </location>
</feature>